<dbReference type="HAMAP" id="MF_00167">
    <property type="entry name" value="CsrA"/>
    <property type="match status" value="1"/>
</dbReference>
<comment type="function">
    <text evidence="5">A translational regulator that binds mRNA to regulate translation initiation and/or mRNA stability. Usually binds in the 5'-UTR at or near the Shine-Dalgarno sequence preventing ribosome-binding, thus repressing translation. Its main target seems to be the major flagellin gene, while its function is anatagonized by FliW.</text>
</comment>
<dbReference type="SUPFAM" id="SSF117130">
    <property type="entry name" value="CsrA-like"/>
    <property type="match status" value="1"/>
</dbReference>
<keyword evidence="2 5" id="KW-0678">Repressor</keyword>
<dbReference type="GO" id="GO:0006109">
    <property type="term" value="P:regulation of carbohydrate metabolic process"/>
    <property type="evidence" value="ECO:0007669"/>
    <property type="project" value="InterPro"/>
</dbReference>
<sequence length="73" mass="8357">MLVLTRKLKESIMIGANIEIVLLEVNGDQIKIGINAPKDVDIFRKEIFERIMEENAEASKVNVDLVKKMRMLT</sequence>
<evidence type="ECO:0000313" key="7">
    <source>
        <dbReference type="Proteomes" id="UP001431131"/>
    </source>
</evidence>
<dbReference type="GO" id="GO:0045947">
    <property type="term" value="P:negative regulation of translational initiation"/>
    <property type="evidence" value="ECO:0007669"/>
    <property type="project" value="UniProtKB-UniRule"/>
</dbReference>
<dbReference type="PANTHER" id="PTHR34984:SF1">
    <property type="entry name" value="CARBON STORAGE REGULATOR"/>
    <property type="match status" value="1"/>
</dbReference>
<dbReference type="Pfam" id="PF02599">
    <property type="entry name" value="CsrA"/>
    <property type="match status" value="1"/>
</dbReference>
<dbReference type="GO" id="GO:0044781">
    <property type="term" value="P:bacterial-type flagellum organization"/>
    <property type="evidence" value="ECO:0007669"/>
    <property type="project" value="UniProtKB-KW"/>
</dbReference>
<evidence type="ECO:0000256" key="4">
    <source>
        <dbReference type="ARBA" id="ARBA00022884"/>
    </source>
</evidence>
<dbReference type="Gene3D" id="2.60.40.4380">
    <property type="entry name" value="Translational regulator CsrA"/>
    <property type="match status" value="1"/>
</dbReference>
<proteinExistence type="inferred from homology"/>
<keyword evidence="1 5" id="KW-0963">Cytoplasm</keyword>
<gene>
    <name evidence="5 6" type="primary">csrA</name>
    <name evidence="6" type="ORF">MJG50_06995</name>
</gene>
<dbReference type="GO" id="GO:0006402">
    <property type="term" value="P:mRNA catabolic process"/>
    <property type="evidence" value="ECO:0007669"/>
    <property type="project" value="InterPro"/>
</dbReference>
<evidence type="ECO:0000256" key="5">
    <source>
        <dbReference type="HAMAP-Rule" id="MF_00167"/>
    </source>
</evidence>
<dbReference type="NCBIfam" id="TIGR00202">
    <property type="entry name" value="csrA"/>
    <property type="match status" value="1"/>
</dbReference>
<evidence type="ECO:0000256" key="1">
    <source>
        <dbReference type="ARBA" id="ARBA00022490"/>
    </source>
</evidence>
<dbReference type="GO" id="GO:0005829">
    <property type="term" value="C:cytosol"/>
    <property type="evidence" value="ECO:0007669"/>
    <property type="project" value="TreeGrafter"/>
</dbReference>
<keyword evidence="7" id="KW-1185">Reference proteome</keyword>
<dbReference type="RefSeq" id="WP_240254012.1">
    <property type="nucleotide sequence ID" value="NZ_JAKTTI010000007.1"/>
</dbReference>
<comment type="subcellular location">
    <subcellularLocation>
        <location evidence="5">Cytoplasm</location>
    </subcellularLocation>
</comment>
<dbReference type="GO" id="GO:0048027">
    <property type="term" value="F:mRNA 5'-UTR binding"/>
    <property type="evidence" value="ECO:0007669"/>
    <property type="project" value="UniProtKB-UniRule"/>
</dbReference>
<dbReference type="GO" id="GO:1902208">
    <property type="term" value="P:regulation of bacterial-type flagellum assembly"/>
    <property type="evidence" value="ECO:0007669"/>
    <property type="project" value="UniProtKB-UniRule"/>
</dbReference>
<protein>
    <recommendedName>
        <fullName evidence="5">Translational regulator CsrA</fullName>
    </recommendedName>
</protein>
<dbReference type="InterPro" id="IPR003751">
    <property type="entry name" value="CsrA"/>
</dbReference>
<evidence type="ECO:0000256" key="2">
    <source>
        <dbReference type="ARBA" id="ARBA00022491"/>
    </source>
</evidence>
<comment type="subunit">
    <text evidence="5">Homodimer; the beta-strands of each monomer intercalate to form a hydrophobic core, while the alpha-helices form wings that extend away from the core.</text>
</comment>
<keyword evidence="3 5" id="KW-0810">Translation regulation</keyword>
<dbReference type="AlphaFoldDB" id="A0AAW5E2R9"/>
<dbReference type="FunFam" id="2.60.40.4380:FF:000002">
    <property type="entry name" value="Translational regulator CsrA"/>
    <property type="match status" value="1"/>
</dbReference>
<dbReference type="EMBL" id="JAKTTI010000007">
    <property type="protein sequence ID" value="MCH1625069.1"/>
    <property type="molecule type" value="Genomic_DNA"/>
</dbReference>
<dbReference type="NCBIfam" id="NF002469">
    <property type="entry name" value="PRK01712.1"/>
    <property type="match status" value="1"/>
</dbReference>
<comment type="caution">
    <text evidence="6">The sequence shown here is derived from an EMBL/GenBank/DDBJ whole genome shotgun (WGS) entry which is preliminary data.</text>
</comment>
<comment type="similarity">
    <text evidence="5">Belongs to the CsrA/RsmA family.</text>
</comment>
<organism evidence="6 7">
    <name type="scientific">Fredinandcohnia quinoae</name>
    <dbReference type="NCBI Taxonomy" id="2918902"/>
    <lineage>
        <taxon>Bacteria</taxon>
        <taxon>Bacillati</taxon>
        <taxon>Bacillota</taxon>
        <taxon>Bacilli</taxon>
        <taxon>Bacillales</taxon>
        <taxon>Bacillaceae</taxon>
        <taxon>Fredinandcohnia</taxon>
    </lineage>
</organism>
<keyword evidence="5" id="KW-1005">Bacterial flagellum biogenesis</keyword>
<accession>A0AAW5E2R9</accession>
<dbReference type="InterPro" id="IPR036107">
    <property type="entry name" value="CsrA_sf"/>
</dbReference>
<dbReference type="Proteomes" id="UP001431131">
    <property type="component" value="Unassembled WGS sequence"/>
</dbReference>
<evidence type="ECO:0000313" key="6">
    <source>
        <dbReference type="EMBL" id="MCH1625069.1"/>
    </source>
</evidence>
<name>A0AAW5E2R9_9BACI</name>
<keyword evidence="4 5" id="KW-0694">RNA-binding</keyword>
<reference evidence="6" key="1">
    <citation type="submission" date="2022-02" db="EMBL/GenBank/DDBJ databases">
        <title>Fredinandcohnia quinoae sp. nov. isolated from Chenopodium quinoa seeds.</title>
        <authorList>
            <person name="Saati-Santamaria Z."/>
            <person name="Flores-Felix J.D."/>
            <person name="Igual J.M."/>
            <person name="Velazquez E."/>
            <person name="Garcia-Fraile P."/>
            <person name="Martinez-Molina E."/>
        </authorList>
    </citation>
    <scope>NUCLEOTIDE SEQUENCE</scope>
    <source>
        <strain evidence="6">SECRCQ15</strain>
    </source>
</reference>
<evidence type="ECO:0000256" key="3">
    <source>
        <dbReference type="ARBA" id="ARBA00022845"/>
    </source>
</evidence>
<dbReference type="PANTHER" id="PTHR34984">
    <property type="entry name" value="CARBON STORAGE REGULATOR"/>
    <property type="match status" value="1"/>
</dbReference>